<evidence type="ECO:0000313" key="1">
    <source>
        <dbReference type="EMBL" id="QDV32544.1"/>
    </source>
</evidence>
<dbReference type="EMBL" id="CP036426">
    <property type="protein sequence ID" value="QDV32544.1"/>
    <property type="molecule type" value="Genomic_DNA"/>
</dbReference>
<dbReference type="CDD" id="cd02440">
    <property type="entry name" value="AdoMet_MTases"/>
    <property type="match status" value="1"/>
</dbReference>
<dbReference type="Gene3D" id="3.40.50.150">
    <property type="entry name" value="Vaccinia Virus protein VP39"/>
    <property type="match status" value="1"/>
</dbReference>
<sequence length="248" mass="26966">MAEAQARRIELFGLEITGDDVVLDIGSGTGGDSRLAGSVGADVIAVNIDPGELESLGEQMKDVPARSFRPVLHDCDAGPIPLPDGVASVIIAKEVMEHLDAPDRFLADLERLGRPGARYLITVPDPGSEALLKEVAPQQYWEKPLHQHVFVREQLDRMLGVAGLELERRGFTGAYWSMFWTLRELVGSPYFPGHPTHSTPPPEIAAWDLIWESIRSSPKAAGVINRLDELIPKSQIVLAKKPKAAAAA</sequence>
<accession>A0A518GVD5</accession>
<reference evidence="1 2" key="1">
    <citation type="submission" date="2019-02" db="EMBL/GenBank/DDBJ databases">
        <title>Deep-cultivation of Planctomycetes and their phenomic and genomic characterization uncovers novel biology.</title>
        <authorList>
            <person name="Wiegand S."/>
            <person name="Jogler M."/>
            <person name="Boedeker C."/>
            <person name="Pinto D."/>
            <person name="Vollmers J."/>
            <person name="Rivas-Marin E."/>
            <person name="Kohn T."/>
            <person name="Peeters S.H."/>
            <person name="Heuer A."/>
            <person name="Rast P."/>
            <person name="Oberbeckmann S."/>
            <person name="Bunk B."/>
            <person name="Jeske O."/>
            <person name="Meyerdierks A."/>
            <person name="Storesund J.E."/>
            <person name="Kallscheuer N."/>
            <person name="Luecker S."/>
            <person name="Lage O.M."/>
            <person name="Pohl T."/>
            <person name="Merkel B.J."/>
            <person name="Hornburger P."/>
            <person name="Mueller R.-W."/>
            <person name="Bruemmer F."/>
            <person name="Labrenz M."/>
            <person name="Spormann A.M."/>
            <person name="Op den Camp H."/>
            <person name="Overmann J."/>
            <person name="Amann R."/>
            <person name="Jetten M.S.M."/>
            <person name="Mascher T."/>
            <person name="Medema M.H."/>
            <person name="Devos D.P."/>
            <person name="Kaster A.-K."/>
            <person name="Ovreas L."/>
            <person name="Rohde M."/>
            <person name="Galperin M.Y."/>
            <person name="Jogler C."/>
        </authorList>
    </citation>
    <scope>NUCLEOTIDE SEQUENCE [LARGE SCALE GENOMIC DNA]</scope>
    <source>
        <strain evidence="1 2">ElP</strain>
    </source>
</reference>
<dbReference type="KEGG" id="tpla:ElP_03780"/>
<dbReference type="SUPFAM" id="SSF53335">
    <property type="entry name" value="S-adenosyl-L-methionine-dependent methyltransferases"/>
    <property type="match status" value="1"/>
</dbReference>
<keyword evidence="2" id="KW-1185">Reference proteome</keyword>
<protein>
    <submittedName>
        <fullName evidence="1">Putative S-adenosylmethionine-dependent methyltransferase/MSMEI_2290</fullName>
        <ecNumber evidence="1">2.1.1.-</ecNumber>
    </submittedName>
</protein>
<organism evidence="1 2">
    <name type="scientific">Tautonia plasticadhaerens</name>
    <dbReference type="NCBI Taxonomy" id="2527974"/>
    <lineage>
        <taxon>Bacteria</taxon>
        <taxon>Pseudomonadati</taxon>
        <taxon>Planctomycetota</taxon>
        <taxon>Planctomycetia</taxon>
        <taxon>Isosphaerales</taxon>
        <taxon>Isosphaeraceae</taxon>
        <taxon>Tautonia</taxon>
    </lineage>
</organism>
<dbReference type="Pfam" id="PF13489">
    <property type="entry name" value="Methyltransf_23"/>
    <property type="match status" value="1"/>
</dbReference>
<dbReference type="InterPro" id="IPR029063">
    <property type="entry name" value="SAM-dependent_MTases_sf"/>
</dbReference>
<gene>
    <name evidence="1" type="ORF">ElP_03780</name>
</gene>
<dbReference type="EC" id="2.1.1.-" evidence="1"/>
<dbReference type="AlphaFoldDB" id="A0A518GVD5"/>
<dbReference type="GO" id="GO:0008168">
    <property type="term" value="F:methyltransferase activity"/>
    <property type="evidence" value="ECO:0007669"/>
    <property type="project" value="UniProtKB-KW"/>
</dbReference>
<evidence type="ECO:0000313" key="2">
    <source>
        <dbReference type="Proteomes" id="UP000317835"/>
    </source>
</evidence>
<name>A0A518GVD5_9BACT</name>
<proteinExistence type="predicted"/>
<keyword evidence="1" id="KW-0489">Methyltransferase</keyword>
<keyword evidence="1" id="KW-0808">Transferase</keyword>
<dbReference type="PANTHER" id="PTHR43861">
    <property type="entry name" value="TRANS-ACONITATE 2-METHYLTRANSFERASE-RELATED"/>
    <property type="match status" value="1"/>
</dbReference>
<dbReference type="RefSeq" id="WP_231749772.1">
    <property type="nucleotide sequence ID" value="NZ_CP036426.1"/>
</dbReference>
<dbReference type="GO" id="GO:0032259">
    <property type="term" value="P:methylation"/>
    <property type="evidence" value="ECO:0007669"/>
    <property type="project" value="UniProtKB-KW"/>
</dbReference>
<dbReference type="Proteomes" id="UP000317835">
    <property type="component" value="Chromosome"/>
</dbReference>